<gene>
    <name evidence="1" type="ORF">P175DRAFT_0556051</name>
</gene>
<name>A0A2T5M4E5_9EURO</name>
<dbReference type="EMBL" id="MSFN02000002">
    <property type="protein sequence ID" value="PTU23407.1"/>
    <property type="molecule type" value="Genomic_DNA"/>
</dbReference>
<reference evidence="1 2" key="1">
    <citation type="journal article" date="2018" name="Proc. Natl. Acad. Sci. U.S.A.">
        <title>Linking secondary metabolites to gene clusters through genome sequencing of six diverse Aspergillus species.</title>
        <authorList>
            <person name="Kaerboelling I."/>
            <person name="Vesth T.C."/>
            <person name="Frisvad J.C."/>
            <person name="Nybo J.L."/>
            <person name="Theobald S."/>
            <person name="Kuo A."/>
            <person name="Bowyer P."/>
            <person name="Matsuda Y."/>
            <person name="Mondo S."/>
            <person name="Lyhne E.K."/>
            <person name="Kogle M.E."/>
            <person name="Clum A."/>
            <person name="Lipzen A."/>
            <person name="Salamov A."/>
            <person name="Ngan C.Y."/>
            <person name="Daum C."/>
            <person name="Chiniquy J."/>
            <person name="Barry K."/>
            <person name="LaButti K."/>
            <person name="Haridas S."/>
            <person name="Simmons B.A."/>
            <person name="Magnuson J.K."/>
            <person name="Mortensen U.H."/>
            <person name="Larsen T.O."/>
            <person name="Grigoriev I.V."/>
            <person name="Baker S.E."/>
            <person name="Andersen M.R."/>
        </authorList>
    </citation>
    <scope>NUCLEOTIDE SEQUENCE [LARGE SCALE GENOMIC DNA]</scope>
    <source>
        <strain evidence="1 2">IBT 24754</strain>
    </source>
</reference>
<sequence>MLPLILLRAQCWKNTNPGTPIVKDLRAQILKKGALRLPGTLSLRLQTLKTRLISLALATPIAHRTRGRAQQISRKLADMHLETPSKSTNTTKTLDIEEVDLNEAFTIPRTPSPETPSPFREITPAPKELENVLYIVNCALVIFLNALTFKFQLANKWTLHRKVFNATFDDASFEARTDGYLDDRKGNAQAIIEVKPVTRSKKRLAVIKQG</sequence>
<proteinExistence type="predicted"/>
<dbReference type="RefSeq" id="XP_040754799.1">
    <property type="nucleotide sequence ID" value="XM_040900668.1"/>
</dbReference>
<dbReference type="OrthoDB" id="3508621at2759"/>
<organism evidence="1 2">
    <name type="scientific">Aspergillus ochraceoroseus IBT 24754</name>
    <dbReference type="NCBI Taxonomy" id="1392256"/>
    <lineage>
        <taxon>Eukaryota</taxon>
        <taxon>Fungi</taxon>
        <taxon>Dikarya</taxon>
        <taxon>Ascomycota</taxon>
        <taxon>Pezizomycotina</taxon>
        <taxon>Eurotiomycetes</taxon>
        <taxon>Eurotiomycetidae</taxon>
        <taxon>Eurotiales</taxon>
        <taxon>Aspergillaceae</taxon>
        <taxon>Aspergillus</taxon>
        <taxon>Aspergillus subgen. Nidulantes</taxon>
    </lineage>
</organism>
<dbReference type="AlphaFoldDB" id="A0A2T5M4E5"/>
<dbReference type="Proteomes" id="UP000244073">
    <property type="component" value="Unassembled WGS sequence"/>
</dbReference>
<evidence type="ECO:0000313" key="2">
    <source>
        <dbReference type="Proteomes" id="UP000244073"/>
    </source>
</evidence>
<comment type="caution">
    <text evidence="1">The sequence shown here is derived from an EMBL/GenBank/DDBJ whole genome shotgun (WGS) entry which is preliminary data.</text>
</comment>
<dbReference type="VEuPathDB" id="FungiDB:P175DRAFT_0556051"/>
<evidence type="ECO:0000313" key="1">
    <source>
        <dbReference type="EMBL" id="PTU23407.1"/>
    </source>
</evidence>
<protein>
    <submittedName>
        <fullName evidence="1">Uncharacterized protein</fullName>
    </submittedName>
</protein>
<accession>A0A2T5M4E5</accession>
<dbReference type="GeneID" id="63817552"/>